<organism evidence="2 3">
    <name type="scientific">Herbaspirillum hiltneri N3</name>
    <dbReference type="NCBI Taxonomy" id="1262470"/>
    <lineage>
        <taxon>Bacteria</taxon>
        <taxon>Pseudomonadati</taxon>
        <taxon>Pseudomonadota</taxon>
        <taxon>Betaproteobacteria</taxon>
        <taxon>Burkholderiales</taxon>
        <taxon>Oxalobacteraceae</taxon>
        <taxon>Herbaspirillum</taxon>
    </lineage>
</organism>
<proteinExistence type="predicted"/>
<keyword evidence="3" id="KW-1185">Reference proteome</keyword>
<gene>
    <name evidence="2" type="ORF">F506_12380</name>
</gene>
<evidence type="ECO:0000313" key="3">
    <source>
        <dbReference type="Proteomes" id="UP000063429"/>
    </source>
</evidence>
<feature type="domain" description="DUF4123" evidence="1">
    <location>
        <begin position="46"/>
        <end position="163"/>
    </location>
</feature>
<dbReference type="InterPro" id="IPR025391">
    <property type="entry name" value="DUF4123"/>
</dbReference>
<dbReference type="Pfam" id="PF13503">
    <property type="entry name" value="DUF4123"/>
    <property type="match status" value="1"/>
</dbReference>
<reference evidence="3" key="1">
    <citation type="journal article" date="2015" name="Genome Announc.">
        <title>Complete Genome Sequence of Herbaspirillum hiltneri N3 (DSM 17495), Isolated from Surface-Sterilized Wheat Roots.</title>
        <authorList>
            <person name="Guizelini D."/>
            <person name="Saizaki P.M."/>
            <person name="Coimbra N.A."/>
            <person name="Weiss V.A."/>
            <person name="Faoro H."/>
            <person name="Sfeir M.Z."/>
            <person name="Baura V.A."/>
            <person name="Monteiro R.A."/>
            <person name="Chubatsu L.S."/>
            <person name="Souza E.M."/>
            <person name="Cruz L.M."/>
            <person name="Pedrosa F.O."/>
            <person name="Raittz R.T."/>
            <person name="Marchaukoski J.N."/>
            <person name="Steffens M.B."/>
        </authorList>
    </citation>
    <scope>NUCLEOTIDE SEQUENCE [LARGE SCALE GENOMIC DNA]</scope>
    <source>
        <strain evidence="3">N3</strain>
    </source>
</reference>
<dbReference type="RefSeq" id="WP_053197867.1">
    <property type="nucleotide sequence ID" value="NZ_CP011409.1"/>
</dbReference>
<accession>A0ABM5V1S1</accession>
<name>A0ABM5V1S1_9BURK</name>
<dbReference type="EMBL" id="CP011409">
    <property type="protein sequence ID" value="AKZ63360.1"/>
    <property type="molecule type" value="Genomic_DNA"/>
</dbReference>
<evidence type="ECO:0000313" key="2">
    <source>
        <dbReference type="EMBL" id="AKZ63360.1"/>
    </source>
</evidence>
<protein>
    <recommendedName>
        <fullName evidence="1">DUF4123 domain-containing protein</fullName>
    </recommendedName>
</protein>
<sequence>MFFGVDPHQDNLPALLDAALHATEQAHRQQVDTPLHTYARIDGAFDDAWGSALLWQQSQAVKVHYVRSIYTESRLEALEECAPFLVIVEHDNRMRLFENLLARTGGKPMITFIQSPLDLFALQKHLVRFSQIETPDTLVLPLRFADSVGLPDILEVFDADQRAAILSGVTAWHTIDRQGGVTTITGACRDAALYATPDYGDVDCIPFTEVQFVALVDSAESDEILAEVVDRATKLYQHEKISTLFAKIKTALAQMDQRHIKDAQDRRALARRSLTVRNINEMTIMLDVYKTQGIAAAMA</sequence>
<evidence type="ECO:0000259" key="1">
    <source>
        <dbReference type="Pfam" id="PF13503"/>
    </source>
</evidence>
<dbReference type="Proteomes" id="UP000063429">
    <property type="component" value="Chromosome"/>
</dbReference>